<evidence type="ECO:0000313" key="2">
    <source>
        <dbReference type="Proteomes" id="UP001557470"/>
    </source>
</evidence>
<comment type="caution">
    <text evidence="1">The sequence shown here is derived from an EMBL/GenBank/DDBJ whole genome shotgun (WGS) entry which is preliminary data.</text>
</comment>
<sequence>MRDQGTLHLRPEFILPSALGRRGSAFRSGLAVGVGVVVISGLAGTETQRESLGDKIEFYSVSTHLSVPLCFSVHRALFPRSPPPSGTEILSWRAVGPNFGQGDRDGDLCLQDSPSTYRRFQRVRLHSKVHGKRPG</sequence>
<proteinExistence type="predicted"/>
<gene>
    <name evidence="1" type="ORF">UPYG_G00082070</name>
</gene>
<organism evidence="1 2">
    <name type="scientific">Umbra pygmaea</name>
    <name type="common">Eastern mudminnow</name>
    <dbReference type="NCBI Taxonomy" id="75934"/>
    <lineage>
        <taxon>Eukaryota</taxon>
        <taxon>Metazoa</taxon>
        <taxon>Chordata</taxon>
        <taxon>Craniata</taxon>
        <taxon>Vertebrata</taxon>
        <taxon>Euteleostomi</taxon>
        <taxon>Actinopterygii</taxon>
        <taxon>Neopterygii</taxon>
        <taxon>Teleostei</taxon>
        <taxon>Protacanthopterygii</taxon>
        <taxon>Esociformes</taxon>
        <taxon>Umbridae</taxon>
        <taxon>Umbra</taxon>
    </lineage>
</organism>
<dbReference type="EMBL" id="JAGEUA010000002">
    <property type="protein sequence ID" value="KAL1007106.1"/>
    <property type="molecule type" value="Genomic_DNA"/>
</dbReference>
<evidence type="ECO:0000313" key="1">
    <source>
        <dbReference type="EMBL" id="KAL1007106.1"/>
    </source>
</evidence>
<dbReference type="Proteomes" id="UP001557470">
    <property type="component" value="Unassembled WGS sequence"/>
</dbReference>
<accession>A0ABD0XYD8</accession>
<name>A0ABD0XYD8_UMBPY</name>
<dbReference type="AlphaFoldDB" id="A0ABD0XYD8"/>
<reference evidence="1 2" key="1">
    <citation type="submission" date="2024-06" db="EMBL/GenBank/DDBJ databases">
        <authorList>
            <person name="Pan Q."/>
            <person name="Wen M."/>
            <person name="Jouanno E."/>
            <person name="Zahm M."/>
            <person name="Klopp C."/>
            <person name="Cabau C."/>
            <person name="Louis A."/>
            <person name="Berthelot C."/>
            <person name="Parey E."/>
            <person name="Roest Crollius H."/>
            <person name="Montfort J."/>
            <person name="Robinson-Rechavi M."/>
            <person name="Bouchez O."/>
            <person name="Lampietro C."/>
            <person name="Lopez Roques C."/>
            <person name="Donnadieu C."/>
            <person name="Postlethwait J."/>
            <person name="Bobe J."/>
            <person name="Verreycken H."/>
            <person name="Guiguen Y."/>
        </authorList>
    </citation>
    <scope>NUCLEOTIDE SEQUENCE [LARGE SCALE GENOMIC DNA]</scope>
    <source>
        <strain evidence="1">Up_M1</strain>
        <tissue evidence="1">Testis</tissue>
    </source>
</reference>
<keyword evidence="2" id="KW-1185">Reference proteome</keyword>
<protein>
    <submittedName>
        <fullName evidence="1">Uncharacterized protein</fullName>
    </submittedName>
</protein>